<keyword evidence="1" id="KW-1133">Transmembrane helix</keyword>
<dbReference type="Proteomes" id="UP000253562">
    <property type="component" value="Unassembled WGS sequence"/>
</dbReference>
<reference evidence="2 3" key="1">
    <citation type="submission" date="2018-07" db="EMBL/GenBank/DDBJ databases">
        <title>Comparative genomes isolates from brazilian mangrove.</title>
        <authorList>
            <person name="De Araujo J.E."/>
            <person name="Taketani R.G."/>
            <person name="Silva M.C.P."/>
            <person name="Lourenco M.V."/>
            <person name="Oliveira V.M."/>
            <person name="Andreote F.D."/>
        </authorList>
    </citation>
    <scope>NUCLEOTIDE SEQUENCE [LARGE SCALE GENOMIC DNA]</scope>
    <source>
        <strain evidence="2 3">HEX PRIS-MGV</strain>
    </source>
</reference>
<keyword evidence="1" id="KW-0812">Transmembrane</keyword>
<protein>
    <submittedName>
        <fullName evidence="2">Uncharacterized protein</fullName>
    </submittedName>
</protein>
<comment type="caution">
    <text evidence="2">The sequence shown here is derived from an EMBL/GenBank/DDBJ whole genome shotgun (WGS) entry which is preliminary data.</text>
</comment>
<feature type="transmembrane region" description="Helical" evidence="1">
    <location>
        <begin position="70"/>
        <end position="88"/>
    </location>
</feature>
<sequence>MDRYSKTRSIFVAVGVVVFAILVDFFSIAYRDRFAGMGTGSIILGMLMLVVVCVVFSVAYLLVVTRCVRNIVISGFIAILPAFVNFSVDAVDAINLASLTPIHLYKRCFSESVPVDVKNFQFVEMEEAPYVLGFQLQFKRNWLPALLKRRGYMELPGEDCSVSDKERISDYVERTPWSNDRIYHKYLDDKSHVVVLTDLECMRCMVIEVSPRIPPRNSSMPKAR</sequence>
<gene>
    <name evidence="2" type="ORF">DTL42_13805</name>
</gene>
<feature type="transmembrane region" description="Helical" evidence="1">
    <location>
        <begin position="42"/>
        <end position="63"/>
    </location>
</feature>
<dbReference type="AlphaFoldDB" id="A0A368KTX8"/>
<name>A0A368KTX8_9BACT</name>
<feature type="transmembrane region" description="Helical" evidence="1">
    <location>
        <begin position="9"/>
        <end position="30"/>
    </location>
</feature>
<proteinExistence type="predicted"/>
<organism evidence="2 3">
    <name type="scientific">Bremerella cremea</name>
    <dbReference type="NCBI Taxonomy" id="1031537"/>
    <lineage>
        <taxon>Bacteria</taxon>
        <taxon>Pseudomonadati</taxon>
        <taxon>Planctomycetota</taxon>
        <taxon>Planctomycetia</taxon>
        <taxon>Pirellulales</taxon>
        <taxon>Pirellulaceae</taxon>
        <taxon>Bremerella</taxon>
    </lineage>
</organism>
<evidence type="ECO:0000256" key="1">
    <source>
        <dbReference type="SAM" id="Phobius"/>
    </source>
</evidence>
<keyword evidence="1" id="KW-0472">Membrane</keyword>
<evidence type="ECO:0000313" key="2">
    <source>
        <dbReference type="EMBL" id="RCS48271.1"/>
    </source>
</evidence>
<accession>A0A368KTX8</accession>
<dbReference type="RefSeq" id="WP_114369319.1">
    <property type="nucleotide sequence ID" value="NZ_QPEX01000027.1"/>
</dbReference>
<evidence type="ECO:0000313" key="3">
    <source>
        <dbReference type="Proteomes" id="UP000253562"/>
    </source>
</evidence>
<dbReference type="EMBL" id="QPEX01000027">
    <property type="protein sequence ID" value="RCS48271.1"/>
    <property type="molecule type" value="Genomic_DNA"/>
</dbReference>